<dbReference type="InterPro" id="IPR005467">
    <property type="entry name" value="His_kinase_dom"/>
</dbReference>
<feature type="transmembrane region" description="Helical" evidence="14">
    <location>
        <begin position="80"/>
        <end position="103"/>
    </location>
</feature>
<dbReference type="InterPro" id="IPR029016">
    <property type="entry name" value="GAF-like_dom_sf"/>
</dbReference>
<sequence>MDIDITIYDIFKSLINNLGIIVLIAFLLTKIPLFKTLVIDKERVGVKGQITLAIIFGLFGILATYNGFPVKGAIANARVVGVVAGGIIGGPVVGLGAGLIAGVHRYGIDIGGFTALACGVATIVEGLIGGYSKKIYKGKNIRPTTAFYIGVVAEITQMALILLLARPFHEALELVQIIIIPMTILNSLGIALFIMVIQNIYGERERTAAEQAQKALKIANKTLPYFRHGLDYESAKWAVEIIHEYNESVAVAITDTTQILGFIGLGEDHHKPGMEIKTILAKKVIESGNYSVGHTKYEIGCNHKKCKLSSAVMVPLKNKDMPIGSLVFFGKASHGISSIDIELATGLAQLFSTQIELSNIEKQKRDLNKAELRALQAQINPHFLFNAINTIVAFIRTKPDTSRELLIHLGDFFRKNLQRTNEFVSLNTEIEHVKSYLAIEKARFGDKLNVEFEIEKGEVCLVPPLILQPLVENAIKHGLLPKKNGGNIKVSAVKGMKDMEITISDDGVGMSCSFNGTKGTAGCGIGLSNVNERLINLYGEEYHLDIQSTDGQGTTIKMLIPLDSGRSNNEHP</sequence>
<dbReference type="InterPro" id="IPR050640">
    <property type="entry name" value="Bact_2-comp_sensor_kinase"/>
</dbReference>
<evidence type="ECO:0000256" key="5">
    <source>
        <dbReference type="ARBA" id="ARBA00022553"/>
    </source>
</evidence>
<dbReference type="PANTHER" id="PTHR34220:SF7">
    <property type="entry name" value="SENSOR HISTIDINE KINASE YPDA"/>
    <property type="match status" value="1"/>
</dbReference>
<keyword evidence="8" id="KW-0547">Nucleotide-binding</keyword>
<keyword evidence="9 16" id="KW-0418">Kinase</keyword>
<dbReference type="GO" id="GO:0071555">
    <property type="term" value="P:cell wall organization"/>
    <property type="evidence" value="ECO:0007669"/>
    <property type="project" value="InterPro"/>
</dbReference>
<name>A0A7G9W938_ALKCA</name>
<evidence type="ECO:0000256" key="12">
    <source>
        <dbReference type="ARBA" id="ARBA00023012"/>
    </source>
</evidence>
<evidence type="ECO:0000256" key="6">
    <source>
        <dbReference type="ARBA" id="ARBA00022679"/>
    </source>
</evidence>
<keyword evidence="4" id="KW-1003">Cell membrane</keyword>
<dbReference type="GO" id="GO:0005524">
    <property type="term" value="F:ATP binding"/>
    <property type="evidence" value="ECO:0007669"/>
    <property type="project" value="UniProtKB-KW"/>
</dbReference>
<keyword evidence="6" id="KW-0808">Transferase</keyword>
<feature type="transmembrane region" description="Helical" evidence="14">
    <location>
        <begin position="110"/>
        <end position="131"/>
    </location>
</feature>
<keyword evidence="11 14" id="KW-1133">Transmembrane helix</keyword>
<keyword evidence="10" id="KW-0067">ATP-binding</keyword>
<dbReference type="SMART" id="SM00387">
    <property type="entry name" value="HATPase_c"/>
    <property type="match status" value="1"/>
</dbReference>
<dbReference type="RefSeq" id="WP_213165565.1">
    <property type="nucleotide sequence ID" value="NZ_CP058559.1"/>
</dbReference>
<organism evidence="16 17">
    <name type="scientific">Alkalicella caledoniensis</name>
    <dbReference type="NCBI Taxonomy" id="2731377"/>
    <lineage>
        <taxon>Bacteria</taxon>
        <taxon>Bacillati</taxon>
        <taxon>Bacillota</taxon>
        <taxon>Clostridia</taxon>
        <taxon>Eubacteriales</taxon>
        <taxon>Proteinivoracaceae</taxon>
        <taxon>Alkalicella</taxon>
    </lineage>
</organism>
<evidence type="ECO:0000256" key="9">
    <source>
        <dbReference type="ARBA" id="ARBA00022777"/>
    </source>
</evidence>
<dbReference type="EC" id="2.7.13.3" evidence="3"/>
<evidence type="ECO:0000256" key="8">
    <source>
        <dbReference type="ARBA" id="ARBA00022741"/>
    </source>
</evidence>
<evidence type="ECO:0000313" key="16">
    <source>
        <dbReference type="EMBL" id="QNO15200.1"/>
    </source>
</evidence>
<dbReference type="Pfam" id="PF07694">
    <property type="entry name" value="5TM-5TMR_LYT"/>
    <property type="match status" value="1"/>
</dbReference>
<feature type="transmembrane region" description="Helical" evidence="14">
    <location>
        <begin position="18"/>
        <end position="38"/>
    </location>
</feature>
<evidence type="ECO:0000256" key="11">
    <source>
        <dbReference type="ARBA" id="ARBA00022989"/>
    </source>
</evidence>
<feature type="domain" description="Histidine kinase" evidence="15">
    <location>
        <begin position="466"/>
        <end position="564"/>
    </location>
</feature>
<dbReference type="Gene3D" id="3.30.565.10">
    <property type="entry name" value="Histidine kinase-like ATPase, C-terminal domain"/>
    <property type="match status" value="1"/>
</dbReference>
<dbReference type="AlphaFoldDB" id="A0A7G9W938"/>
<feature type="transmembrane region" description="Helical" evidence="14">
    <location>
        <begin position="146"/>
        <end position="165"/>
    </location>
</feature>
<feature type="transmembrane region" description="Helical" evidence="14">
    <location>
        <begin position="177"/>
        <end position="197"/>
    </location>
</feature>
<evidence type="ECO:0000256" key="4">
    <source>
        <dbReference type="ARBA" id="ARBA00022475"/>
    </source>
</evidence>
<dbReference type="InterPro" id="IPR003594">
    <property type="entry name" value="HATPase_dom"/>
</dbReference>
<evidence type="ECO:0000256" key="14">
    <source>
        <dbReference type="SAM" id="Phobius"/>
    </source>
</evidence>
<dbReference type="InterPro" id="IPR010559">
    <property type="entry name" value="Sig_transdc_His_kin_internal"/>
</dbReference>
<evidence type="ECO:0000256" key="13">
    <source>
        <dbReference type="ARBA" id="ARBA00023136"/>
    </source>
</evidence>
<dbReference type="Proteomes" id="UP000516160">
    <property type="component" value="Chromosome"/>
</dbReference>
<gene>
    <name evidence="16" type="ORF">HYG86_10710</name>
</gene>
<evidence type="ECO:0000256" key="10">
    <source>
        <dbReference type="ARBA" id="ARBA00022840"/>
    </source>
</evidence>
<evidence type="ECO:0000256" key="7">
    <source>
        <dbReference type="ARBA" id="ARBA00022692"/>
    </source>
</evidence>
<dbReference type="PRINTS" id="PR00344">
    <property type="entry name" value="BCTRLSENSOR"/>
</dbReference>
<dbReference type="GO" id="GO:0000155">
    <property type="term" value="F:phosphorelay sensor kinase activity"/>
    <property type="evidence" value="ECO:0007669"/>
    <property type="project" value="InterPro"/>
</dbReference>
<evidence type="ECO:0000256" key="3">
    <source>
        <dbReference type="ARBA" id="ARBA00012438"/>
    </source>
</evidence>
<keyword evidence="12" id="KW-0902">Two-component regulatory system</keyword>
<dbReference type="Gene3D" id="3.30.450.40">
    <property type="match status" value="1"/>
</dbReference>
<dbReference type="KEGG" id="acae:HYG86_10710"/>
<dbReference type="GO" id="GO:0005886">
    <property type="term" value="C:plasma membrane"/>
    <property type="evidence" value="ECO:0007669"/>
    <property type="project" value="UniProtKB-SubCell"/>
</dbReference>
<dbReference type="SUPFAM" id="SSF55874">
    <property type="entry name" value="ATPase domain of HSP90 chaperone/DNA topoisomerase II/histidine kinase"/>
    <property type="match status" value="1"/>
</dbReference>
<evidence type="ECO:0000256" key="2">
    <source>
        <dbReference type="ARBA" id="ARBA00004651"/>
    </source>
</evidence>
<comment type="subcellular location">
    <subcellularLocation>
        <location evidence="2">Cell membrane</location>
        <topology evidence="2">Multi-pass membrane protein</topology>
    </subcellularLocation>
</comment>
<feature type="transmembrane region" description="Helical" evidence="14">
    <location>
        <begin position="50"/>
        <end position="68"/>
    </location>
</feature>
<dbReference type="Pfam" id="PF02518">
    <property type="entry name" value="HATPase_c"/>
    <property type="match status" value="1"/>
</dbReference>
<dbReference type="EMBL" id="CP058559">
    <property type="protein sequence ID" value="QNO15200.1"/>
    <property type="molecule type" value="Genomic_DNA"/>
</dbReference>
<evidence type="ECO:0000256" key="1">
    <source>
        <dbReference type="ARBA" id="ARBA00000085"/>
    </source>
</evidence>
<dbReference type="InterPro" id="IPR036890">
    <property type="entry name" value="HATPase_C_sf"/>
</dbReference>
<accession>A0A7G9W938</accession>
<proteinExistence type="predicted"/>
<keyword evidence="13 14" id="KW-0472">Membrane</keyword>
<evidence type="ECO:0000259" key="15">
    <source>
        <dbReference type="PROSITE" id="PS50109"/>
    </source>
</evidence>
<dbReference type="PROSITE" id="PS50109">
    <property type="entry name" value="HIS_KIN"/>
    <property type="match status" value="1"/>
</dbReference>
<keyword evidence="7 14" id="KW-0812">Transmembrane</keyword>
<keyword evidence="5" id="KW-0597">Phosphoprotein</keyword>
<protein>
    <recommendedName>
        <fullName evidence="3">histidine kinase</fullName>
        <ecNumber evidence="3">2.7.13.3</ecNumber>
    </recommendedName>
</protein>
<reference evidence="16 17" key="1">
    <citation type="submission" date="2020-07" db="EMBL/GenBank/DDBJ databases">
        <title>Alkalicella. sp. LB2 genome.</title>
        <authorList>
            <person name="Postec A."/>
            <person name="Quemeneur M."/>
        </authorList>
    </citation>
    <scope>NUCLEOTIDE SEQUENCE [LARGE SCALE GENOMIC DNA]</scope>
    <source>
        <strain evidence="16 17">LB2</strain>
    </source>
</reference>
<dbReference type="InterPro" id="IPR011620">
    <property type="entry name" value="Sig_transdc_His_kinase_LytS_TM"/>
</dbReference>
<dbReference type="PANTHER" id="PTHR34220">
    <property type="entry name" value="SENSOR HISTIDINE KINASE YPDA"/>
    <property type="match status" value="1"/>
</dbReference>
<keyword evidence="17" id="KW-1185">Reference proteome</keyword>
<evidence type="ECO:0000313" key="17">
    <source>
        <dbReference type="Proteomes" id="UP000516160"/>
    </source>
</evidence>
<comment type="catalytic activity">
    <reaction evidence="1">
        <text>ATP + protein L-histidine = ADP + protein N-phospho-L-histidine.</text>
        <dbReference type="EC" id="2.7.13.3"/>
    </reaction>
</comment>
<dbReference type="Pfam" id="PF06580">
    <property type="entry name" value="His_kinase"/>
    <property type="match status" value="1"/>
</dbReference>
<dbReference type="InterPro" id="IPR004358">
    <property type="entry name" value="Sig_transdc_His_kin-like_C"/>
</dbReference>